<evidence type="ECO:0000313" key="3">
    <source>
        <dbReference type="Proteomes" id="UP000030108"/>
    </source>
</evidence>
<protein>
    <submittedName>
        <fullName evidence="2">Uncharacterized protein</fullName>
    </submittedName>
</protein>
<feature type="region of interest" description="Disordered" evidence="1">
    <location>
        <begin position="23"/>
        <end position="53"/>
    </location>
</feature>
<dbReference type="EMBL" id="JATN01000322">
    <property type="protein sequence ID" value="EUC56471.1"/>
    <property type="molecule type" value="Genomic_DNA"/>
</dbReference>
<gene>
    <name evidence="2" type="ORF">RSOL_180050</name>
</gene>
<reference evidence="3" key="1">
    <citation type="journal article" date="2014" name="Genome Announc.">
        <title>Draft genome sequence of the plant-pathogenic soil fungus Rhizoctonia solani anastomosis group 3 strain Rhs1AP.</title>
        <authorList>
            <person name="Cubeta M.A."/>
            <person name="Thomas E."/>
            <person name="Dean R.A."/>
            <person name="Jabaji S."/>
            <person name="Neate S.M."/>
            <person name="Tavantzis S."/>
            <person name="Toda T."/>
            <person name="Vilgalys R."/>
            <person name="Bharathan N."/>
            <person name="Fedorova-Abrams N."/>
            <person name="Pakala S.B."/>
            <person name="Pakala S.M."/>
            <person name="Zafar N."/>
            <person name="Joardar V."/>
            <person name="Losada L."/>
            <person name="Nierman W.C."/>
        </authorList>
    </citation>
    <scope>NUCLEOTIDE SEQUENCE [LARGE SCALE GENOMIC DNA]</scope>
    <source>
        <strain evidence="3">AG-3</strain>
    </source>
</reference>
<accession>X8J5F8</accession>
<dbReference type="AlphaFoldDB" id="X8J5F8"/>
<evidence type="ECO:0000313" key="2">
    <source>
        <dbReference type="EMBL" id="EUC56471.1"/>
    </source>
</evidence>
<name>X8J5F8_9AGAM</name>
<comment type="caution">
    <text evidence="2">The sequence shown here is derived from an EMBL/GenBank/DDBJ whole genome shotgun (WGS) entry which is preliminary data.</text>
</comment>
<organism evidence="2 3">
    <name type="scientific">Rhizoctonia solani AG-3 Rhs1AP</name>
    <dbReference type="NCBI Taxonomy" id="1086054"/>
    <lineage>
        <taxon>Eukaryota</taxon>
        <taxon>Fungi</taxon>
        <taxon>Dikarya</taxon>
        <taxon>Basidiomycota</taxon>
        <taxon>Agaricomycotina</taxon>
        <taxon>Agaricomycetes</taxon>
        <taxon>Cantharellales</taxon>
        <taxon>Ceratobasidiaceae</taxon>
        <taxon>Rhizoctonia</taxon>
    </lineage>
</organism>
<evidence type="ECO:0000256" key="1">
    <source>
        <dbReference type="SAM" id="MobiDB-lite"/>
    </source>
</evidence>
<feature type="compositionally biased region" description="Polar residues" evidence="1">
    <location>
        <begin position="34"/>
        <end position="45"/>
    </location>
</feature>
<proteinExistence type="predicted"/>
<feature type="non-terminal residue" evidence="2">
    <location>
        <position position="87"/>
    </location>
</feature>
<sequence>MGSGPLIAIRRDADDQVVSLLPPGPENITEWTIDPSTSGGDTGTIQPGPETGLGGMYWTAMGHRRPIVLQALQDKPTQNWKFKKLDE</sequence>
<dbReference type="Proteomes" id="UP000030108">
    <property type="component" value="Unassembled WGS sequence"/>
</dbReference>